<evidence type="ECO:0000313" key="2">
    <source>
        <dbReference type="Proteomes" id="UP000015530"/>
    </source>
</evidence>
<organism evidence="1 2">
    <name type="scientific">Colletotrichum gloeosporioides (strain Cg-14)</name>
    <name type="common">Anthracnose fungus</name>
    <name type="synonym">Glomerella cingulata</name>
    <dbReference type="NCBI Taxonomy" id="1237896"/>
    <lineage>
        <taxon>Eukaryota</taxon>
        <taxon>Fungi</taxon>
        <taxon>Dikarya</taxon>
        <taxon>Ascomycota</taxon>
        <taxon>Pezizomycotina</taxon>
        <taxon>Sordariomycetes</taxon>
        <taxon>Hypocreomycetidae</taxon>
        <taxon>Glomerellales</taxon>
        <taxon>Glomerellaceae</taxon>
        <taxon>Colletotrichum</taxon>
        <taxon>Colletotrichum gloeosporioides species complex</taxon>
    </lineage>
</organism>
<gene>
    <name evidence="1" type="ORF">CGLO_17027</name>
</gene>
<name>T0KXR7_COLGC</name>
<sequence>MTGVGFFNLPENFWFFWVTEVQVICYCKRTSA</sequence>
<comment type="caution">
    <text evidence="1">The sequence shown here is derived from an EMBL/GenBank/DDBJ whole genome shotgun (WGS) entry which is preliminary data.</text>
</comment>
<reference evidence="2" key="1">
    <citation type="journal article" date="2013" name="Mol. Plant Microbe Interact.">
        <title>Global aspects of pacC regulation of pathogenicity genes in Colletotrichum gloeosporioides as revealed by transcriptome analysis.</title>
        <authorList>
            <person name="Alkan N."/>
            <person name="Meng X."/>
            <person name="Friedlander G."/>
            <person name="Reuveni E."/>
            <person name="Sukno S."/>
            <person name="Sherman A."/>
            <person name="Thon M."/>
            <person name="Fluhr R."/>
            <person name="Prusky D."/>
        </authorList>
    </citation>
    <scope>NUCLEOTIDE SEQUENCE [LARGE SCALE GENOMIC DNA]</scope>
    <source>
        <strain evidence="2">Cg-14</strain>
    </source>
</reference>
<dbReference type="AlphaFoldDB" id="T0KXR7"/>
<dbReference type="Proteomes" id="UP000015530">
    <property type="component" value="Unassembled WGS sequence"/>
</dbReference>
<protein>
    <submittedName>
        <fullName evidence="1">Uncharacterized protein</fullName>
    </submittedName>
</protein>
<dbReference type="EMBL" id="AMYD01004055">
    <property type="protein sequence ID" value="EQB44246.1"/>
    <property type="molecule type" value="Genomic_DNA"/>
</dbReference>
<dbReference type="HOGENOM" id="CLU_3392266_0_0_1"/>
<evidence type="ECO:0000313" key="1">
    <source>
        <dbReference type="EMBL" id="EQB44246.1"/>
    </source>
</evidence>
<proteinExistence type="predicted"/>
<accession>T0KXR7</accession>